<dbReference type="Proteomes" id="UP001081467">
    <property type="component" value="Unassembled WGS sequence"/>
</dbReference>
<organism evidence="2 3">
    <name type="scientific">Dellaglioa carnosa</name>
    <dbReference type="NCBI Taxonomy" id="2995136"/>
    <lineage>
        <taxon>Bacteria</taxon>
        <taxon>Bacillati</taxon>
        <taxon>Bacillota</taxon>
        <taxon>Bacilli</taxon>
        <taxon>Lactobacillales</taxon>
        <taxon>Lactobacillaceae</taxon>
        <taxon>Dellaglioa</taxon>
    </lineage>
</organism>
<dbReference type="Pfam" id="PF19807">
    <property type="entry name" value="DUF6290"/>
    <property type="match status" value="1"/>
</dbReference>
<keyword evidence="1" id="KW-0812">Transmembrane</keyword>
<gene>
    <name evidence="2" type="ORF">N0K80_07035</name>
</gene>
<name>A0ABT4JNH7_9LACO</name>
<protein>
    <submittedName>
        <fullName evidence="2">DUF6290 family protein</fullName>
    </submittedName>
</protein>
<proteinExistence type="predicted"/>
<accession>A0ABT4JNH7</accession>
<feature type="transmembrane region" description="Helical" evidence="1">
    <location>
        <begin position="112"/>
        <end position="131"/>
    </location>
</feature>
<keyword evidence="1" id="KW-1133">Transmembrane helix</keyword>
<dbReference type="EMBL" id="JANXLI010000007">
    <property type="protein sequence ID" value="MCZ2491907.1"/>
    <property type="molecule type" value="Genomic_DNA"/>
</dbReference>
<keyword evidence="1" id="KW-0472">Membrane</keyword>
<feature type="transmembrane region" description="Helical" evidence="1">
    <location>
        <begin position="6"/>
        <end position="25"/>
    </location>
</feature>
<evidence type="ECO:0000313" key="2">
    <source>
        <dbReference type="EMBL" id="MCZ2491907.1"/>
    </source>
</evidence>
<evidence type="ECO:0000256" key="1">
    <source>
        <dbReference type="SAM" id="Phobius"/>
    </source>
</evidence>
<comment type="caution">
    <text evidence="2">The sequence shown here is derived from an EMBL/GenBank/DDBJ whole genome shotgun (WGS) entry which is preliminary data.</text>
</comment>
<evidence type="ECO:0000313" key="3">
    <source>
        <dbReference type="Proteomes" id="UP001081467"/>
    </source>
</evidence>
<reference evidence="2" key="1">
    <citation type="submission" date="2022-09" db="EMBL/GenBank/DDBJ databases">
        <title>Diversity of Dellaglioa algida.</title>
        <authorList>
            <person name="Matthias E."/>
            <person name="Werum V."/>
        </authorList>
    </citation>
    <scope>NUCLEOTIDE SEQUENCE</scope>
    <source>
        <strain evidence="2">TMW 2.2523</strain>
    </source>
</reference>
<dbReference type="RefSeq" id="WP_269024297.1">
    <property type="nucleotide sequence ID" value="NZ_JANXKW010000008.1"/>
</dbReference>
<dbReference type="NCBIfam" id="NF046040">
    <property type="entry name" value="RelB_antitoxin"/>
    <property type="match status" value="1"/>
</dbReference>
<feature type="transmembrane region" description="Helical" evidence="1">
    <location>
        <begin position="69"/>
        <end position="88"/>
    </location>
</feature>
<keyword evidence="3" id="KW-1185">Reference proteome</keyword>
<dbReference type="InterPro" id="IPR046257">
    <property type="entry name" value="DUF6290"/>
</dbReference>
<sequence length="231" mass="26627">MAVYALYILGSIVKYVYVKSNLLLFRIELKQSKREQFQTKINALSIEQLREYRDLLNAKRQVPTPVRNIVNIILPLVSIMGINASNYIREILAKNKIFKVLFNTAFSSNADYLVTAVFALCVVVLILVYGYSDIQSKTVNIVRLEMIKDELKDRTKPKKGRDIRKEEEKEWLDMMAKFHGVTLTTLLKEYSMSDLEDQYDVMTAEVAHKEFIESGKKSSSLEEVSKALDLE</sequence>